<sequence length="132" mass="15231">MFGILKWECIVHGKELENVKQDRKHSKRIERYEVSENAIYFDGKYLPVSLIKSMRSQPSAYRPHGCCGIGIPVFKIRVEYGAEKPVVLVIEQEEKAEELIDRVLKANPDITLEYYLSPHTGLKPEKISPPLY</sequence>
<dbReference type="Proteomes" id="UP000198943">
    <property type="component" value="Unassembled WGS sequence"/>
</dbReference>
<dbReference type="OrthoDB" id="2053359at2"/>
<dbReference type="RefSeq" id="WP_093730373.1">
    <property type="nucleotide sequence ID" value="NZ_FMYW01000008.1"/>
</dbReference>
<gene>
    <name evidence="1" type="ORF">SAMN04487864_10846</name>
</gene>
<dbReference type="AlphaFoldDB" id="A0A1G6LV45"/>
<protein>
    <submittedName>
        <fullName evidence="1">Uncharacterized protein</fullName>
    </submittedName>
</protein>
<accession>A0A1G6LV45</accession>
<name>A0A1G6LV45_9FIRM</name>
<dbReference type="EMBL" id="FMYW01000008">
    <property type="protein sequence ID" value="SDC47091.1"/>
    <property type="molecule type" value="Genomic_DNA"/>
</dbReference>
<evidence type="ECO:0000313" key="2">
    <source>
        <dbReference type="Proteomes" id="UP000198943"/>
    </source>
</evidence>
<proteinExistence type="predicted"/>
<evidence type="ECO:0000313" key="1">
    <source>
        <dbReference type="EMBL" id="SDC47091.1"/>
    </source>
</evidence>
<keyword evidence="2" id="KW-1185">Reference proteome</keyword>
<reference evidence="2" key="1">
    <citation type="submission" date="2016-10" db="EMBL/GenBank/DDBJ databases">
        <authorList>
            <person name="Varghese N."/>
            <person name="Submissions S."/>
        </authorList>
    </citation>
    <scope>NUCLEOTIDE SEQUENCE [LARGE SCALE GENOMIC DNA]</scope>
    <source>
        <strain evidence="2">DSM 11005</strain>
    </source>
</reference>
<organism evidence="1 2">
    <name type="scientific">Succiniclasticum ruminis</name>
    <dbReference type="NCBI Taxonomy" id="40841"/>
    <lineage>
        <taxon>Bacteria</taxon>
        <taxon>Bacillati</taxon>
        <taxon>Bacillota</taxon>
        <taxon>Negativicutes</taxon>
        <taxon>Acidaminococcales</taxon>
        <taxon>Acidaminococcaceae</taxon>
        <taxon>Succiniclasticum</taxon>
    </lineage>
</organism>